<sequence>MVRLVHVLRFVALMLFAQAGIVHAEDRLVRLALPPELSETKFPQFLLPRFTLKTQVKVQVVGPGDPAEAQIGTMGQAVFSGMGQTWHLQVLNRDHPGTARFADWITSDAGQRAITGFKPDGVQIFDLPMKAAVTTQAVVIDGDAARGLVLSEQMCQRCHAIGGEGRRNAVDSTPSFSVLRSLSDWQERFETFYVLNPHPAFTQVSGVTAPFAEERPATIIPLEMTLEDVDAILAYVAAMSPADLGAPLAHQ</sequence>
<dbReference type="OrthoDB" id="7365807at2"/>
<evidence type="ECO:0000313" key="7">
    <source>
        <dbReference type="Proteomes" id="UP000024836"/>
    </source>
</evidence>
<comment type="caution">
    <text evidence="6">The sequence shown here is derived from an EMBL/GenBank/DDBJ whole genome shotgun (WGS) entry which is preliminary data.</text>
</comment>
<gene>
    <name evidence="6" type="ORF">ATO10_10805</name>
</gene>
<keyword evidence="7" id="KW-1185">Reference proteome</keyword>
<evidence type="ECO:0000256" key="4">
    <source>
        <dbReference type="PROSITE-ProRule" id="PRU00433"/>
    </source>
</evidence>
<evidence type="ECO:0000256" key="1">
    <source>
        <dbReference type="ARBA" id="ARBA00022617"/>
    </source>
</evidence>
<name>A0A058ZKT8_9RHOB</name>
<dbReference type="EMBL" id="AQQY01000006">
    <property type="protein sequence ID" value="KCV81830.1"/>
    <property type="molecule type" value="Genomic_DNA"/>
</dbReference>
<protein>
    <recommendedName>
        <fullName evidence="5">Cytochrome c domain-containing protein</fullName>
    </recommendedName>
</protein>
<dbReference type="SUPFAM" id="SSF46626">
    <property type="entry name" value="Cytochrome c"/>
    <property type="match status" value="1"/>
</dbReference>
<organism evidence="6 7">
    <name type="scientific">Actibacterium atlanticum</name>
    <dbReference type="NCBI Taxonomy" id="1461693"/>
    <lineage>
        <taxon>Bacteria</taxon>
        <taxon>Pseudomonadati</taxon>
        <taxon>Pseudomonadota</taxon>
        <taxon>Alphaproteobacteria</taxon>
        <taxon>Rhodobacterales</taxon>
        <taxon>Roseobacteraceae</taxon>
        <taxon>Actibacterium</taxon>
    </lineage>
</organism>
<proteinExistence type="predicted"/>
<evidence type="ECO:0000259" key="5">
    <source>
        <dbReference type="PROSITE" id="PS51007"/>
    </source>
</evidence>
<dbReference type="InterPro" id="IPR036909">
    <property type="entry name" value="Cyt_c-like_dom_sf"/>
</dbReference>
<dbReference type="AlphaFoldDB" id="A0A058ZKT8"/>
<keyword evidence="1 4" id="KW-0349">Heme</keyword>
<dbReference type="STRING" id="1461693.ATO10_10805"/>
<feature type="domain" description="Cytochrome c" evidence="5">
    <location>
        <begin position="142"/>
        <end position="240"/>
    </location>
</feature>
<keyword evidence="2 4" id="KW-0479">Metal-binding</keyword>
<dbReference type="RefSeq" id="WP_035251339.1">
    <property type="nucleotide sequence ID" value="NZ_AQQY01000006.1"/>
</dbReference>
<keyword evidence="3 4" id="KW-0408">Iron</keyword>
<dbReference type="GO" id="GO:0020037">
    <property type="term" value="F:heme binding"/>
    <property type="evidence" value="ECO:0007669"/>
    <property type="project" value="InterPro"/>
</dbReference>
<accession>A0A058ZKT8</accession>
<evidence type="ECO:0000256" key="3">
    <source>
        <dbReference type="ARBA" id="ARBA00023004"/>
    </source>
</evidence>
<dbReference type="Gene3D" id="1.10.760.10">
    <property type="entry name" value="Cytochrome c-like domain"/>
    <property type="match status" value="1"/>
</dbReference>
<dbReference type="Proteomes" id="UP000024836">
    <property type="component" value="Unassembled WGS sequence"/>
</dbReference>
<evidence type="ECO:0000313" key="6">
    <source>
        <dbReference type="EMBL" id="KCV81830.1"/>
    </source>
</evidence>
<reference evidence="6 7" key="1">
    <citation type="submission" date="2013-04" db="EMBL/GenBank/DDBJ databases">
        <title>Shimia sp. 22II-S11-Z10 Genome Sequencing.</title>
        <authorList>
            <person name="Lai Q."/>
            <person name="Li G."/>
            <person name="Shao Z."/>
        </authorList>
    </citation>
    <scope>NUCLEOTIDE SEQUENCE [LARGE SCALE GENOMIC DNA]</scope>
    <source>
        <strain evidence="7">22II-S11-Z10</strain>
    </source>
</reference>
<evidence type="ECO:0000256" key="2">
    <source>
        <dbReference type="ARBA" id="ARBA00022723"/>
    </source>
</evidence>
<dbReference type="InterPro" id="IPR009056">
    <property type="entry name" value="Cyt_c-like_dom"/>
</dbReference>
<dbReference type="GO" id="GO:0009055">
    <property type="term" value="F:electron transfer activity"/>
    <property type="evidence" value="ECO:0007669"/>
    <property type="project" value="InterPro"/>
</dbReference>
<dbReference type="PROSITE" id="PS51007">
    <property type="entry name" value="CYTC"/>
    <property type="match status" value="1"/>
</dbReference>
<dbReference type="GO" id="GO:0046872">
    <property type="term" value="F:metal ion binding"/>
    <property type="evidence" value="ECO:0007669"/>
    <property type="project" value="UniProtKB-KW"/>
</dbReference>
<dbReference type="eggNOG" id="COG2010">
    <property type="taxonomic scope" value="Bacteria"/>
</dbReference>